<dbReference type="PANTHER" id="PTHR31711">
    <property type="entry name" value="ARGININE AND GLUTAMATE-RICH PROTEIN 1"/>
    <property type="match status" value="1"/>
</dbReference>
<evidence type="ECO:0008006" key="6">
    <source>
        <dbReference type="Google" id="ProtNLM"/>
    </source>
</evidence>
<dbReference type="EMBL" id="JAHRIN010033699">
    <property type="protein sequence ID" value="MEQ2202424.1"/>
    <property type="molecule type" value="Genomic_DNA"/>
</dbReference>
<sequence>LVAKRVEEELEKRKDEIEREVLRRVEEAKRIMERQLLEELERQRQAELAAQKARETFVSACLNPYLLYHYFKQSVIVYSDKKHMAAGCLCLCPPLTLFVSSAVPQAEEQLRIVEEQRKIHEERMKLEQDRQRQQKEEQKIILGKGKSRPKLSFTLKAAE</sequence>
<evidence type="ECO:0000313" key="4">
    <source>
        <dbReference type="EMBL" id="MEQ2202424.1"/>
    </source>
</evidence>
<evidence type="ECO:0000313" key="5">
    <source>
        <dbReference type="Proteomes" id="UP001434883"/>
    </source>
</evidence>
<proteinExistence type="inferred from homology"/>
<gene>
    <name evidence="4" type="ORF">XENOCAPTIV_030037</name>
</gene>
<keyword evidence="5" id="KW-1185">Reference proteome</keyword>
<dbReference type="Pfam" id="PF15346">
    <property type="entry name" value="ARGLU"/>
    <property type="match status" value="2"/>
</dbReference>
<organism evidence="4 5">
    <name type="scientific">Xenoophorus captivus</name>
    <dbReference type="NCBI Taxonomy" id="1517983"/>
    <lineage>
        <taxon>Eukaryota</taxon>
        <taxon>Metazoa</taxon>
        <taxon>Chordata</taxon>
        <taxon>Craniata</taxon>
        <taxon>Vertebrata</taxon>
        <taxon>Euteleostomi</taxon>
        <taxon>Actinopterygii</taxon>
        <taxon>Neopterygii</taxon>
        <taxon>Teleostei</taxon>
        <taxon>Neoteleostei</taxon>
        <taxon>Acanthomorphata</taxon>
        <taxon>Ovalentaria</taxon>
        <taxon>Atherinomorphae</taxon>
        <taxon>Cyprinodontiformes</taxon>
        <taxon>Goodeidae</taxon>
        <taxon>Xenoophorus</taxon>
    </lineage>
</organism>
<name>A0ABV0R329_9TELE</name>
<keyword evidence="2" id="KW-0175">Coiled coil</keyword>
<feature type="coiled-coil region" evidence="2">
    <location>
        <begin position="3"/>
        <end position="43"/>
    </location>
</feature>
<dbReference type="InterPro" id="IPR033371">
    <property type="entry name" value="ARGLU1"/>
</dbReference>
<feature type="non-terminal residue" evidence="4">
    <location>
        <position position="1"/>
    </location>
</feature>
<evidence type="ECO:0000256" key="1">
    <source>
        <dbReference type="ARBA" id="ARBA00049652"/>
    </source>
</evidence>
<feature type="compositionally biased region" description="Basic and acidic residues" evidence="3">
    <location>
        <begin position="124"/>
        <end position="139"/>
    </location>
</feature>
<feature type="region of interest" description="Disordered" evidence="3">
    <location>
        <begin position="124"/>
        <end position="159"/>
    </location>
</feature>
<evidence type="ECO:0000256" key="3">
    <source>
        <dbReference type="SAM" id="MobiDB-lite"/>
    </source>
</evidence>
<evidence type="ECO:0000256" key="2">
    <source>
        <dbReference type="SAM" id="Coils"/>
    </source>
</evidence>
<comment type="caution">
    <text evidence="4">The sequence shown here is derived from an EMBL/GenBank/DDBJ whole genome shotgun (WGS) entry which is preliminary data.</text>
</comment>
<accession>A0ABV0R329</accession>
<reference evidence="4 5" key="1">
    <citation type="submission" date="2021-06" db="EMBL/GenBank/DDBJ databases">
        <authorList>
            <person name="Palmer J.M."/>
        </authorList>
    </citation>
    <scope>NUCLEOTIDE SEQUENCE [LARGE SCALE GENOMIC DNA]</scope>
    <source>
        <strain evidence="4 5">XC_2019</strain>
        <tissue evidence="4">Muscle</tissue>
    </source>
</reference>
<protein>
    <recommendedName>
        <fullName evidence="6">Arginine and glutamate rich 1</fullName>
    </recommendedName>
</protein>
<comment type="similarity">
    <text evidence="1">Belongs to the ARGLU1 family.</text>
</comment>
<dbReference type="PANTHER" id="PTHR31711:SF1">
    <property type="entry name" value="ARGININE AND GLUTAMATE-RICH PROTEIN 1"/>
    <property type="match status" value="1"/>
</dbReference>
<dbReference type="Proteomes" id="UP001434883">
    <property type="component" value="Unassembled WGS sequence"/>
</dbReference>